<comment type="caution">
    <text evidence="2">The sequence shown here is derived from an EMBL/GenBank/DDBJ whole genome shotgun (WGS) entry which is preliminary data.</text>
</comment>
<accession>A0ABD3H6X1</accession>
<proteinExistence type="predicted"/>
<feature type="region of interest" description="Disordered" evidence="1">
    <location>
        <begin position="105"/>
        <end position="175"/>
    </location>
</feature>
<feature type="compositionally biased region" description="Basic and acidic residues" evidence="1">
    <location>
        <begin position="1"/>
        <end position="10"/>
    </location>
</feature>
<evidence type="ECO:0000313" key="3">
    <source>
        <dbReference type="Proteomes" id="UP001633002"/>
    </source>
</evidence>
<dbReference type="EMBL" id="JBJQOH010000006">
    <property type="protein sequence ID" value="KAL3685884.1"/>
    <property type="molecule type" value="Genomic_DNA"/>
</dbReference>
<name>A0ABD3H6X1_9MARC</name>
<feature type="compositionally biased region" description="Acidic residues" evidence="1">
    <location>
        <begin position="119"/>
        <end position="135"/>
    </location>
</feature>
<evidence type="ECO:0000313" key="2">
    <source>
        <dbReference type="EMBL" id="KAL3685884.1"/>
    </source>
</evidence>
<protein>
    <submittedName>
        <fullName evidence="2">Uncharacterized protein</fullName>
    </submittedName>
</protein>
<reference evidence="2 3" key="1">
    <citation type="submission" date="2024-09" db="EMBL/GenBank/DDBJ databases">
        <title>Chromosome-scale assembly of Riccia sorocarpa.</title>
        <authorList>
            <person name="Paukszto L."/>
        </authorList>
    </citation>
    <scope>NUCLEOTIDE SEQUENCE [LARGE SCALE GENOMIC DNA]</scope>
    <source>
        <strain evidence="2">LP-2024</strain>
        <tissue evidence="2">Aerial parts of the thallus</tissue>
    </source>
</reference>
<gene>
    <name evidence="2" type="ORF">R1sor_003906</name>
</gene>
<dbReference type="AlphaFoldDB" id="A0ABD3H6X1"/>
<organism evidence="2 3">
    <name type="scientific">Riccia sorocarpa</name>
    <dbReference type="NCBI Taxonomy" id="122646"/>
    <lineage>
        <taxon>Eukaryota</taxon>
        <taxon>Viridiplantae</taxon>
        <taxon>Streptophyta</taxon>
        <taxon>Embryophyta</taxon>
        <taxon>Marchantiophyta</taxon>
        <taxon>Marchantiopsida</taxon>
        <taxon>Marchantiidae</taxon>
        <taxon>Marchantiales</taxon>
        <taxon>Ricciaceae</taxon>
        <taxon>Riccia</taxon>
    </lineage>
</organism>
<feature type="region of interest" description="Disordered" evidence="1">
    <location>
        <begin position="1"/>
        <end position="29"/>
    </location>
</feature>
<evidence type="ECO:0000256" key="1">
    <source>
        <dbReference type="SAM" id="MobiDB-lite"/>
    </source>
</evidence>
<sequence length="238" mass="27143">MQETRERTAAEKQSVPPPLKPAATPKRMPTVPKELHVSLTLGIAGTDVRGETFDKLENFLQIKARMTIMAFERGDMYHIRAMFTITTSRKRRDVKCTSYTEHLNTQTSRAKPCVKPPLDIDDEDDTKDGYADDQNDPNHPNNDDENGVTSPDHDNQAPMNKRMTTRNRWKSTTTKGTRLHKSGIAYLCTTSCCRYQLKFKSSEWHANTAVNHARFLQMTVIRSVMSTVEAALDSWTMY</sequence>
<keyword evidence="3" id="KW-1185">Reference proteome</keyword>
<dbReference type="Proteomes" id="UP001633002">
    <property type="component" value="Unassembled WGS sequence"/>
</dbReference>